<dbReference type="GeneID" id="84000733"/>
<proteinExistence type="predicted"/>
<dbReference type="Proteomes" id="UP000279331">
    <property type="component" value="Unassembled WGS sequence"/>
</dbReference>
<dbReference type="Proteomes" id="UP000271464">
    <property type="component" value="Unassembled WGS sequence"/>
</dbReference>
<keyword evidence="3" id="KW-1185">Reference proteome</keyword>
<dbReference type="EMBL" id="UPHL01000020">
    <property type="protein sequence ID" value="VAZ81750.1"/>
    <property type="molecule type" value="Genomic_DNA"/>
</dbReference>
<sequence>MSGRANGAIQLEPVSGARVSGRANGAIQLEPVSVVTAMSPNVF</sequence>
<evidence type="ECO:0000313" key="3">
    <source>
        <dbReference type="Proteomes" id="UP000271464"/>
    </source>
</evidence>
<evidence type="ECO:0000313" key="4">
    <source>
        <dbReference type="Proteomes" id="UP000279331"/>
    </source>
</evidence>
<accession>A0AB38UMG5</accession>
<comment type="caution">
    <text evidence="1">The sequence shown here is derived from an EMBL/GenBank/DDBJ whole genome shotgun (WGS) entry which is preliminary data.</text>
</comment>
<dbReference type="EMBL" id="UPHM01000008">
    <property type="protein sequence ID" value="VAZ87326.1"/>
    <property type="molecule type" value="Genomic_DNA"/>
</dbReference>
<evidence type="ECO:0000313" key="2">
    <source>
        <dbReference type="EMBL" id="VAZ87326.1"/>
    </source>
</evidence>
<organism evidence="1 4">
    <name type="scientific">Mycobacterium persicum</name>
    <dbReference type="NCBI Taxonomy" id="1487726"/>
    <lineage>
        <taxon>Bacteria</taxon>
        <taxon>Bacillati</taxon>
        <taxon>Actinomycetota</taxon>
        <taxon>Actinomycetes</taxon>
        <taxon>Mycobacteriales</taxon>
        <taxon>Mycobacteriaceae</taxon>
        <taxon>Mycobacterium</taxon>
    </lineage>
</organism>
<name>A0AB38UMG5_9MYCO</name>
<reference evidence="3 4" key="1">
    <citation type="submission" date="2018-09" db="EMBL/GenBank/DDBJ databases">
        <authorList>
            <person name="Tagini F."/>
        </authorList>
    </citation>
    <scope>NUCLEOTIDE SEQUENCE [LARGE SCALE GENOMIC DNA]</scope>
    <source>
        <strain evidence="2 3">MK4</strain>
        <strain evidence="1 4">MK42</strain>
    </source>
</reference>
<dbReference type="AlphaFoldDB" id="A0AB38UMG5"/>
<evidence type="ECO:0000313" key="1">
    <source>
        <dbReference type="EMBL" id="VAZ81750.1"/>
    </source>
</evidence>
<protein>
    <submittedName>
        <fullName evidence="1">Uncharacterized protein</fullName>
    </submittedName>
</protein>
<gene>
    <name evidence="1" type="ORF">LAUMK42_00553</name>
    <name evidence="2" type="ORF">LAUMK4_00340</name>
</gene>
<dbReference type="RefSeq" id="WP_258174359.1">
    <property type="nucleotide sequence ID" value="NZ_LWCM01000076.1"/>
</dbReference>